<dbReference type="EMBL" id="FNED01000017">
    <property type="protein sequence ID" value="SDJ42927.1"/>
    <property type="molecule type" value="Genomic_DNA"/>
</dbReference>
<dbReference type="GeneID" id="42304678"/>
<evidence type="ECO:0000313" key="1">
    <source>
        <dbReference type="EMBL" id="KON95033.1"/>
    </source>
</evidence>
<dbReference type="AlphaFoldDB" id="A0A0D1XED1"/>
<gene>
    <name evidence="1" type="ORF">AF333_05600</name>
    <name evidence="2" type="ORF">SAMN04487909_117116</name>
</gene>
<dbReference type="STRING" id="47500.AF333_05600"/>
<evidence type="ECO:0000313" key="3">
    <source>
        <dbReference type="Proteomes" id="UP000037269"/>
    </source>
</evidence>
<dbReference type="Proteomes" id="UP000037269">
    <property type="component" value="Unassembled WGS sequence"/>
</dbReference>
<name>A0A0D1XED1_ANEMI</name>
<reference evidence="2 4" key="2">
    <citation type="submission" date="2016-10" db="EMBL/GenBank/DDBJ databases">
        <authorList>
            <person name="de Groot N.N."/>
        </authorList>
    </citation>
    <scope>NUCLEOTIDE SEQUENCE [LARGE SCALE GENOMIC DNA]</scope>
    <source>
        <strain evidence="2 4">DSM 2895</strain>
    </source>
</reference>
<protein>
    <submittedName>
        <fullName evidence="1">Uncharacterized protein</fullName>
    </submittedName>
</protein>
<organism evidence="1 3">
    <name type="scientific">Aneurinibacillus migulanus</name>
    <name type="common">Bacillus migulanus</name>
    <dbReference type="NCBI Taxonomy" id="47500"/>
    <lineage>
        <taxon>Bacteria</taxon>
        <taxon>Bacillati</taxon>
        <taxon>Bacillota</taxon>
        <taxon>Bacilli</taxon>
        <taxon>Bacillales</taxon>
        <taxon>Paenibacillaceae</taxon>
        <taxon>Aneurinibacillus group</taxon>
        <taxon>Aneurinibacillus</taxon>
    </lineage>
</organism>
<proteinExistence type="predicted"/>
<dbReference type="RefSeq" id="WP_043067270.1">
    <property type="nucleotide sequence ID" value="NZ_BJOA01000032.1"/>
</dbReference>
<evidence type="ECO:0000313" key="2">
    <source>
        <dbReference type="EMBL" id="SDJ42927.1"/>
    </source>
</evidence>
<sequence length="88" mass="10658">MRFTKKKAQEFFKALTGSSSNIEKESFARNSFTQRHGMMCYRAWILDGRIYCQIDLTNECIFSAYFNFDTYEYDMEYTEHARENDDWN</sequence>
<reference evidence="1 3" key="1">
    <citation type="submission" date="2015-07" db="EMBL/GenBank/DDBJ databases">
        <title>Fjat-14205 dsm 2895.</title>
        <authorList>
            <person name="Liu B."/>
            <person name="Wang J."/>
            <person name="Zhu Y."/>
            <person name="Liu G."/>
            <person name="Chen Q."/>
            <person name="Chen Z."/>
            <person name="Lan J."/>
            <person name="Che J."/>
            <person name="Ge C."/>
            <person name="Shi H."/>
            <person name="Pan Z."/>
            <person name="Liu X."/>
        </authorList>
    </citation>
    <scope>NUCLEOTIDE SEQUENCE [LARGE SCALE GENOMIC DNA]</scope>
    <source>
        <strain evidence="1 3">DSM 2895</strain>
    </source>
</reference>
<accession>A0A0D1XED1</accession>
<evidence type="ECO:0000313" key="4">
    <source>
        <dbReference type="Proteomes" id="UP000182836"/>
    </source>
</evidence>
<dbReference type="Proteomes" id="UP000182836">
    <property type="component" value="Unassembled WGS sequence"/>
</dbReference>
<keyword evidence="3" id="KW-1185">Reference proteome</keyword>
<dbReference type="EMBL" id="LGUG01000004">
    <property type="protein sequence ID" value="KON95033.1"/>
    <property type="molecule type" value="Genomic_DNA"/>
</dbReference>
<dbReference type="PATRIC" id="fig|47500.12.peg.1052"/>